<evidence type="ECO:0000313" key="1">
    <source>
        <dbReference type="EMBL" id="GIX62850.1"/>
    </source>
</evidence>
<dbReference type="GeneID" id="94194331"/>
<dbReference type="EMBL" id="BPLF01000002">
    <property type="protein sequence ID" value="GIX62850.1"/>
    <property type="molecule type" value="Genomic_DNA"/>
</dbReference>
<evidence type="ECO:0000313" key="2">
    <source>
        <dbReference type="Proteomes" id="UP001497744"/>
    </source>
</evidence>
<name>A0AAV4LTC4_BABCB</name>
<dbReference type="AlphaFoldDB" id="A0AAV4LTC4"/>
<comment type="caution">
    <text evidence="1">The sequence shown here is derived from an EMBL/GenBank/DDBJ whole genome shotgun (WGS) entry which is preliminary data.</text>
</comment>
<protein>
    <submittedName>
        <fullName evidence="1">Dual specificity protein phosphatase DSP8, putative</fullName>
    </submittedName>
</protein>
<accession>A0AAV4LTC4</accession>
<proteinExistence type="predicted"/>
<dbReference type="RefSeq" id="XP_067714919.1">
    <property type="nucleotide sequence ID" value="XM_067858818.1"/>
</dbReference>
<keyword evidence="2" id="KW-1185">Reference proteome</keyword>
<gene>
    <name evidence="1" type="ORF">BcabD6B2_22850</name>
</gene>
<reference evidence="1 2" key="1">
    <citation type="submission" date="2021-06" db="EMBL/GenBank/DDBJ databases">
        <title>Genome sequence of Babesia caballi.</title>
        <authorList>
            <person name="Yamagishi J."/>
            <person name="Kidaka T."/>
            <person name="Ochi A."/>
        </authorList>
    </citation>
    <scope>NUCLEOTIDE SEQUENCE [LARGE SCALE GENOMIC DNA]</scope>
    <source>
        <strain evidence="1">USDA-D6B2</strain>
    </source>
</reference>
<sequence>MSSSCVAQPAACALHAAVPPRGGLSAPRRRRKRDFKGVSLVVYHVPARCGELLVPLYDLRDGVDEVLLADALPPRPDGEHARLGAHAAQVGAGAARTQPGEQLVPNALFHAHGLGVNHEDVLASLRAVTHHTCSHNYVPPNPADRTLSFGRCGRA</sequence>
<organism evidence="1 2">
    <name type="scientific">Babesia caballi</name>
    <dbReference type="NCBI Taxonomy" id="5871"/>
    <lineage>
        <taxon>Eukaryota</taxon>
        <taxon>Sar</taxon>
        <taxon>Alveolata</taxon>
        <taxon>Apicomplexa</taxon>
        <taxon>Aconoidasida</taxon>
        <taxon>Piroplasmida</taxon>
        <taxon>Babesiidae</taxon>
        <taxon>Babesia</taxon>
    </lineage>
</organism>
<dbReference type="Proteomes" id="UP001497744">
    <property type="component" value="Unassembled WGS sequence"/>
</dbReference>